<reference evidence="3 4" key="1">
    <citation type="journal article" name="Sci. Rep.">
        <title>Genome-scale phylogenetic analyses confirm Olpidium as the closest living zoosporic fungus to the non-flagellated, terrestrial fungi.</title>
        <authorList>
            <person name="Chang Y."/>
            <person name="Rochon D."/>
            <person name="Sekimoto S."/>
            <person name="Wang Y."/>
            <person name="Chovatia M."/>
            <person name="Sandor L."/>
            <person name="Salamov A."/>
            <person name="Grigoriev I.V."/>
            <person name="Stajich J.E."/>
            <person name="Spatafora J.W."/>
        </authorList>
    </citation>
    <scope>NUCLEOTIDE SEQUENCE [LARGE SCALE GENOMIC DNA]</scope>
    <source>
        <strain evidence="3">S191</strain>
    </source>
</reference>
<dbReference type="AlphaFoldDB" id="A0A8H8A0W8"/>
<gene>
    <name evidence="3" type="ORF">BJ554DRAFT_2617</name>
</gene>
<evidence type="ECO:0000313" key="3">
    <source>
        <dbReference type="EMBL" id="KAG5462964.1"/>
    </source>
</evidence>
<proteinExistence type="predicted"/>
<comment type="caution">
    <text evidence="3">The sequence shown here is derived from an EMBL/GenBank/DDBJ whole genome shotgun (WGS) entry which is preliminary data.</text>
</comment>
<organism evidence="3 4">
    <name type="scientific">Olpidium bornovanus</name>
    <dbReference type="NCBI Taxonomy" id="278681"/>
    <lineage>
        <taxon>Eukaryota</taxon>
        <taxon>Fungi</taxon>
        <taxon>Fungi incertae sedis</taxon>
        <taxon>Olpidiomycota</taxon>
        <taxon>Olpidiomycotina</taxon>
        <taxon>Olpidiomycetes</taxon>
        <taxon>Olpidiales</taxon>
        <taxon>Olpidiaceae</taxon>
        <taxon>Olpidium</taxon>
    </lineage>
</organism>
<feature type="region of interest" description="Disordered" evidence="1">
    <location>
        <begin position="23"/>
        <end position="56"/>
    </location>
</feature>
<evidence type="ECO:0000256" key="2">
    <source>
        <dbReference type="SAM" id="SignalP"/>
    </source>
</evidence>
<keyword evidence="4" id="KW-1185">Reference proteome</keyword>
<evidence type="ECO:0000313" key="4">
    <source>
        <dbReference type="Proteomes" id="UP000673691"/>
    </source>
</evidence>
<name>A0A8H8A0W8_9FUNG</name>
<feature type="signal peptide" evidence="2">
    <location>
        <begin position="1"/>
        <end position="19"/>
    </location>
</feature>
<evidence type="ECO:0000256" key="1">
    <source>
        <dbReference type="SAM" id="MobiDB-lite"/>
    </source>
</evidence>
<feature type="compositionally biased region" description="Low complexity" evidence="1">
    <location>
        <begin position="23"/>
        <end position="45"/>
    </location>
</feature>
<dbReference type="EMBL" id="JAEFCI010001353">
    <property type="protein sequence ID" value="KAG5462964.1"/>
    <property type="molecule type" value="Genomic_DNA"/>
</dbReference>
<feature type="chain" id="PRO_5034783538" evidence="2">
    <location>
        <begin position="20"/>
        <end position="371"/>
    </location>
</feature>
<keyword evidence="2" id="KW-0732">Signal</keyword>
<sequence>MRLQRVLLAASSVVLAARGIPAQAPGETAEPGAGASPASASAAGAGDHEPHATWEPLVPTTPAAESLAPTTPAAESLIPTTPAEELPTLTTVEGGASSSSPDDLARCHGPCPPKHPSPLPPTPVCPGGCPRPPKPTYCDVCPAPAYTYTPPPAPPRPTCTSDCPLTYPVPPPPKPTKPCPPRPDCKSGRYKRFYDFGRNSGSGLVRALLQGYEDCADVDRTVGILQEKAPSFPNTVGTSPSLYCRKLGVYTGYVEAVDVFEDKCVIRCRDDGKQIGAEAAYLLCSKSAQPCSTSERLQRGLICFRVPSFPPNPPRLQDLPTARIARFDICEISYDAGCALAFEDTIRNYCPTELGSERYNAVKRQVCAFSN</sequence>
<accession>A0A8H8A0W8</accession>
<dbReference type="Proteomes" id="UP000673691">
    <property type="component" value="Unassembled WGS sequence"/>
</dbReference>
<protein>
    <submittedName>
        <fullName evidence="3">Uncharacterized protein</fullName>
    </submittedName>
</protein>